<name>A0ABW9V222_9BURK</name>
<dbReference type="RefSeq" id="WP_160988695.1">
    <property type="nucleotide sequence ID" value="NZ_WWCO01000002.1"/>
</dbReference>
<gene>
    <name evidence="2" type="ORF">GTP38_02900</name>
</gene>
<keyword evidence="1" id="KW-0560">Oxidoreductase</keyword>
<dbReference type="PRINTS" id="PR00368">
    <property type="entry name" value="FADPNR"/>
</dbReference>
<dbReference type="InterPro" id="IPR024000">
    <property type="entry name" value="CHP04046_FMN-dependent"/>
</dbReference>
<dbReference type="PRINTS" id="PR00411">
    <property type="entry name" value="PNDRDTASEI"/>
</dbReference>
<dbReference type="PANTHER" id="PTHR43539">
    <property type="entry name" value="FLAVIN-BINDING MONOOXYGENASE-LIKE PROTEIN (AFU_ORTHOLOGUE AFUA_4G09220)"/>
    <property type="match status" value="1"/>
</dbReference>
<dbReference type="EMBL" id="WWCO01000002">
    <property type="protein sequence ID" value="MYM33288.1"/>
    <property type="molecule type" value="Genomic_DNA"/>
</dbReference>
<evidence type="ECO:0000256" key="1">
    <source>
        <dbReference type="ARBA" id="ARBA00023002"/>
    </source>
</evidence>
<accession>A0ABW9V222</accession>
<reference evidence="2 3" key="1">
    <citation type="submission" date="2019-12" db="EMBL/GenBank/DDBJ databases">
        <title>Novel species isolated from a subtropical stream in China.</title>
        <authorList>
            <person name="Lu H."/>
        </authorList>
    </citation>
    <scope>NUCLEOTIDE SEQUENCE [LARGE SCALE GENOMIC DNA]</scope>
    <source>
        <strain evidence="2 3">FT94W</strain>
    </source>
</reference>
<dbReference type="InterPro" id="IPR050982">
    <property type="entry name" value="Auxin_biosynth/cation_transpt"/>
</dbReference>
<dbReference type="Gene3D" id="3.50.50.60">
    <property type="entry name" value="FAD/NAD(P)-binding domain"/>
    <property type="match status" value="2"/>
</dbReference>
<protein>
    <submittedName>
        <fullName evidence="2">MSMEG_0569 family flavin-dependent oxidoreductase</fullName>
    </submittedName>
</protein>
<keyword evidence="3" id="KW-1185">Reference proteome</keyword>
<sequence>MPRELPTHHYQVLIVGGGQAGLSLSYLLKQQGLSHLILEKNRLGHAWRSERWDSFCLVTPNWQCTLPGYPYRGDDPEGFMVKQQIVDYIDGYIAAFAPPALEGVAVTGVRCDADGRYRVSTDAGTYHADQVVIAVGGYHTPILPADAAQIPAGITQLHSSDYLNPQQLPAGEVLVVGTGQSGCQIAEDLHLAGRRVHLCVGDAPRVARRYRGKDVVKWLDEMAYYDLPVEQHPLGVGVREKTNHYVTGRDGGRDIDLRKFALEGMQLYGRYEGLRGDTAHFGDDLQANLDGADAVYRKINASIDQHIAQQGIAAPPQAPYTPLWQPPANAATSLALGDGKISAVVWCIGFRTDFSWVDAPIFDQRGYPQHVRGVTAQPGLYFLGLPWQYTWGSGRFSGIARDAAYLIEQITRLAHAAA</sequence>
<evidence type="ECO:0000313" key="3">
    <source>
        <dbReference type="Proteomes" id="UP000449678"/>
    </source>
</evidence>
<comment type="caution">
    <text evidence="2">The sequence shown here is derived from an EMBL/GenBank/DDBJ whole genome shotgun (WGS) entry which is preliminary data.</text>
</comment>
<evidence type="ECO:0000313" key="2">
    <source>
        <dbReference type="EMBL" id="MYM33288.1"/>
    </source>
</evidence>
<dbReference type="NCBIfam" id="TIGR04046">
    <property type="entry name" value="MSMEG_0569_nitr"/>
    <property type="match status" value="1"/>
</dbReference>
<dbReference type="Pfam" id="PF13738">
    <property type="entry name" value="Pyr_redox_3"/>
    <property type="match status" value="1"/>
</dbReference>
<organism evidence="2 3">
    <name type="scientific">Duganella lactea</name>
    <dbReference type="NCBI Taxonomy" id="2692173"/>
    <lineage>
        <taxon>Bacteria</taxon>
        <taxon>Pseudomonadati</taxon>
        <taxon>Pseudomonadota</taxon>
        <taxon>Betaproteobacteria</taxon>
        <taxon>Burkholderiales</taxon>
        <taxon>Oxalobacteraceae</taxon>
        <taxon>Telluria group</taxon>
        <taxon>Duganella</taxon>
    </lineage>
</organism>
<dbReference type="PANTHER" id="PTHR43539:SF78">
    <property type="entry name" value="FLAVIN-CONTAINING MONOOXYGENASE"/>
    <property type="match status" value="1"/>
</dbReference>
<proteinExistence type="predicted"/>
<dbReference type="SUPFAM" id="SSF51905">
    <property type="entry name" value="FAD/NAD(P)-binding domain"/>
    <property type="match status" value="2"/>
</dbReference>
<dbReference type="InterPro" id="IPR036188">
    <property type="entry name" value="FAD/NAD-bd_sf"/>
</dbReference>
<dbReference type="Proteomes" id="UP000449678">
    <property type="component" value="Unassembled WGS sequence"/>
</dbReference>